<keyword evidence="2" id="KW-0378">Hydrolase</keyword>
<dbReference type="SUPFAM" id="SSF50494">
    <property type="entry name" value="Trypsin-like serine proteases"/>
    <property type="match status" value="1"/>
</dbReference>
<sequence>MNKKLVRSIIVSVLIWICGGIGYIYIKDKTAENVFSESLILKKDNNTSKEQVVPDLKEIIREAQKKVVMVELDDGSIGSGFLYNNKGDIITNAHVVNGSEIVKIRTTDAKGYEGKVIGISTETDVAVVRVDGLKDIEPLILSSNSKLEIGDEILALGSPLGYQNTVTTGIISGTDRELDVESYTYENVYQISAPIAPGNSGGPLIDRKTGKVVGINSARIEQGNIGFSIPINSVFPLVNSWSETPMKNLPVTSAIDDLAEIDENKMLETSDYLVSYFIESINFRDFVTAYSLLGSQWQSNVDYDTFRSQYLNIISISIDELKKENKENKVFVEAILTSLERNGEEQVSKTYKVNYEVAYENDQAKIIIEKKLD</sequence>
<dbReference type="GO" id="GO:0006508">
    <property type="term" value="P:proteolysis"/>
    <property type="evidence" value="ECO:0007669"/>
    <property type="project" value="UniProtKB-KW"/>
</dbReference>
<keyword evidence="4" id="KW-1133">Transmembrane helix</keyword>
<dbReference type="PANTHER" id="PTHR43343:SF3">
    <property type="entry name" value="PROTEASE DO-LIKE 8, CHLOROPLASTIC"/>
    <property type="match status" value="1"/>
</dbReference>
<keyword evidence="1" id="KW-0645">Protease</keyword>
<evidence type="ECO:0000256" key="2">
    <source>
        <dbReference type="ARBA" id="ARBA00022801"/>
    </source>
</evidence>
<proteinExistence type="predicted"/>
<keyword evidence="3" id="KW-0720">Serine protease</keyword>
<gene>
    <name evidence="5" type="ORF">A6K24_22545</name>
</gene>
<evidence type="ECO:0000313" key="6">
    <source>
        <dbReference type="Proteomes" id="UP000078534"/>
    </source>
</evidence>
<dbReference type="Proteomes" id="UP000078534">
    <property type="component" value="Unassembled WGS sequence"/>
</dbReference>
<keyword evidence="4" id="KW-0472">Membrane</keyword>
<dbReference type="InterPro" id="IPR051201">
    <property type="entry name" value="Chloro_Bact_Ser_Proteases"/>
</dbReference>
<dbReference type="Gene3D" id="2.40.10.120">
    <property type="match status" value="1"/>
</dbReference>
<feature type="transmembrane region" description="Helical" evidence="4">
    <location>
        <begin position="5"/>
        <end position="26"/>
    </location>
</feature>
<evidence type="ECO:0000256" key="4">
    <source>
        <dbReference type="SAM" id="Phobius"/>
    </source>
</evidence>
<dbReference type="PRINTS" id="PR00834">
    <property type="entry name" value="PROTEASES2C"/>
</dbReference>
<dbReference type="InterPro" id="IPR009003">
    <property type="entry name" value="Peptidase_S1_PA"/>
</dbReference>
<reference evidence="6" key="1">
    <citation type="submission" date="2016-04" db="EMBL/GenBank/DDBJ databases">
        <authorList>
            <person name="Lyu Z."/>
            <person name="Lyu W."/>
        </authorList>
    </citation>
    <scope>NUCLEOTIDE SEQUENCE [LARGE SCALE GENOMIC DNA]</scope>
    <source>
        <strain evidence="6">C44</strain>
    </source>
</reference>
<dbReference type="GO" id="GO:0004252">
    <property type="term" value="F:serine-type endopeptidase activity"/>
    <property type="evidence" value="ECO:0007669"/>
    <property type="project" value="InterPro"/>
</dbReference>
<dbReference type="Pfam" id="PF13365">
    <property type="entry name" value="Trypsin_2"/>
    <property type="match status" value="1"/>
</dbReference>
<evidence type="ECO:0000256" key="3">
    <source>
        <dbReference type="ARBA" id="ARBA00022825"/>
    </source>
</evidence>
<evidence type="ECO:0008006" key="7">
    <source>
        <dbReference type="Google" id="ProtNLM"/>
    </source>
</evidence>
<protein>
    <recommendedName>
        <fullName evidence="7">Trypsin-like serine protease</fullName>
    </recommendedName>
</protein>
<dbReference type="STRING" id="152268.A6K24_22545"/>
<name>A0A179SWU7_9BACI</name>
<dbReference type="PANTHER" id="PTHR43343">
    <property type="entry name" value="PEPTIDASE S12"/>
    <property type="match status" value="1"/>
</dbReference>
<accession>A0A179SWU7</accession>
<comment type="caution">
    <text evidence="5">The sequence shown here is derived from an EMBL/GenBank/DDBJ whole genome shotgun (WGS) entry which is preliminary data.</text>
</comment>
<keyword evidence="4" id="KW-0812">Transmembrane</keyword>
<dbReference type="EMBL" id="LWSG01000015">
    <property type="protein sequence ID" value="OAS86105.1"/>
    <property type="molecule type" value="Genomic_DNA"/>
</dbReference>
<organism evidence="5 6">
    <name type="scientific">Metabacillus litoralis</name>
    <dbReference type="NCBI Taxonomy" id="152268"/>
    <lineage>
        <taxon>Bacteria</taxon>
        <taxon>Bacillati</taxon>
        <taxon>Bacillota</taxon>
        <taxon>Bacilli</taxon>
        <taxon>Bacillales</taxon>
        <taxon>Bacillaceae</taxon>
        <taxon>Metabacillus</taxon>
    </lineage>
</organism>
<dbReference type="InterPro" id="IPR001940">
    <property type="entry name" value="Peptidase_S1C"/>
</dbReference>
<dbReference type="OrthoDB" id="189537at2"/>
<evidence type="ECO:0000313" key="5">
    <source>
        <dbReference type="EMBL" id="OAS86105.1"/>
    </source>
</evidence>
<dbReference type="AlphaFoldDB" id="A0A179SWU7"/>
<keyword evidence="6" id="KW-1185">Reference proteome</keyword>
<evidence type="ECO:0000256" key="1">
    <source>
        <dbReference type="ARBA" id="ARBA00022670"/>
    </source>
</evidence>
<dbReference type="RefSeq" id="WP_066332672.1">
    <property type="nucleotide sequence ID" value="NZ_LWSG01000015.1"/>
</dbReference>